<accession>A0A1Z2LDK9</accession>
<proteinExistence type="predicted"/>
<dbReference type="EMBL" id="CP021744">
    <property type="protein sequence ID" value="ARZ72384.1"/>
    <property type="molecule type" value="Genomic_DNA"/>
</dbReference>
<dbReference type="Proteomes" id="UP000195755">
    <property type="component" value="Chromosome"/>
</dbReference>
<dbReference type="InterPro" id="IPR029058">
    <property type="entry name" value="AB_hydrolase_fold"/>
</dbReference>
<organism evidence="1 2">
    <name type="scientific">Streptomyces albireticuli</name>
    <dbReference type="NCBI Taxonomy" id="1940"/>
    <lineage>
        <taxon>Bacteria</taxon>
        <taxon>Bacillati</taxon>
        <taxon>Actinomycetota</taxon>
        <taxon>Actinomycetes</taxon>
        <taxon>Kitasatosporales</taxon>
        <taxon>Streptomycetaceae</taxon>
        <taxon>Streptomyces</taxon>
    </lineage>
</organism>
<evidence type="ECO:0000313" key="1">
    <source>
        <dbReference type="EMBL" id="ARZ72384.1"/>
    </source>
</evidence>
<protein>
    <submittedName>
        <fullName evidence="1">Proline iminopeptidase</fullName>
    </submittedName>
</protein>
<dbReference type="SUPFAM" id="SSF53474">
    <property type="entry name" value="alpha/beta-Hydrolases"/>
    <property type="match status" value="1"/>
</dbReference>
<dbReference type="KEGG" id="salj:SMD11_6808"/>
<dbReference type="AlphaFoldDB" id="A0A1Z2LDK9"/>
<sequence length="48" mass="5303">MGSPVPTAWELAKVWPDARLHIFEDSGHAGSDAMQHAARAAIEEFKNR</sequence>
<gene>
    <name evidence="1" type="primary">pip</name>
    <name evidence="1" type="ORF">SMD11_6808</name>
</gene>
<evidence type="ECO:0000313" key="2">
    <source>
        <dbReference type="Proteomes" id="UP000195755"/>
    </source>
</evidence>
<name>A0A1Z2LDK9_9ACTN</name>
<reference evidence="1 2" key="1">
    <citation type="submission" date="2017-06" db="EMBL/GenBank/DDBJ databases">
        <title>Streptomyces albireticuli Genome sequencing and assembly.</title>
        <authorList>
            <person name="Wang Y."/>
            <person name="Du B."/>
            <person name="Ding Y."/>
            <person name="Liu H."/>
            <person name="Hou Q."/>
            <person name="Liu K."/>
            <person name="Yao L."/>
            <person name="Wang C."/>
        </authorList>
    </citation>
    <scope>NUCLEOTIDE SEQUENCE [LARGE SCALE GENOMIC DNA]</scope>
    <source>
        <strain evidence="1 2">MDJK11</strain>
    </source>
</reference>
<dbReference type="Gene3D" id="3.40.50.1820">
    <property type="entry name" value="alpha/beta hydrolase"/>
    <property type="match status" value="1"/>
</dbReference>